<proteinExistence type="predicted"/>
<comment type="caution">
    <text evidence="1">The sequence shown here is derived from an EMBL/GenBank/DDBJ whole genome shotgun (WGS) entry which is preliminary data.</text>
</comment>
<reference evidence="1 2" key="1">
    <citation type="submission" date="2023-07" db="EMBL/GenBank/DDBJ databases">
        <title>Sequencing the genomes of 1000 actinobacteria strains.</title>
        <authorList>
            <person name="Klenk H.-P."/>
        </authorList>
    </citation>
    <scope>NUCLEOTIDE SEQUENCE [LARGE SCALE GENOMIC DNA]</scope>
    <source>
        <strain evidence="1 2">DSM 44711</strain>
    </source>
</reference>
<dbReference type="AlphaFoldDB" id="A0AAE4CRR7"/>
<sequence>MTDAMNDHEDGGPEVAIRRLRALAEDVRAGRAGPS</sequence>
<name>A0AAE4CRR7_9ACTN</name>
<protein>
    <submittedName>
        <fullName evidence="1">Uncharacterized protein</fullName>
    </submittedName>
</protein>
<organism evidence="1 2">
    <name type="scientific">Catenuloplanes niger</name>
    <dbReference type="NCBI Taxonomy" id="587534"/>
    <lineage>
        <taxon>Bacteria</taxon>
        <taxon>Bacillati</taxon>
        <taxon>Actinomycetota</taxon>
        <taxon>Actinomycetes</taxon>
        <taxon>Micromonosporales</taxon>
        <taxon>Micromonosporaceae</taxon>
        <taxon>Catenuloplanes</taxon>
    </lineage>
</organism>
<keyword evidence="2" id="KW-1185">Reference proteome</keyword>
<evidence type="ECO:0000313" key="1">
    <source>
        <dbReference type="EMBL" id="MDR7322285.1"/>
    </source>
</evidence>
<dbReference type="Proteomes" id="UP001183629">
    <property type="component" value="Unassembled WGS sequence"/>
</dbReference>
<evidence type="ECO:0000313" key="2">
    <source>
        <dbReference type="Proteomes" id="UP001183629"/>
    </source>
</evidence>
<dbReference type="EMBL" id="JAVDYC010000001">
    <property type="protein sequence ID" value="MDR7322285.1"/>
    <property type="molecule type" value="Genomic_DNA"/>
</dbReference>
<gene>
    <name evidence="1" type="ORF">J2S44_002535</name>
</gene>
<accession>A0AAE4CRR7</accession>